<protein>
    <submittedName>
        <fullName evidence="1">Uncharacterized protein</fullName>
    </submittedName>
</protein>
<evidence type="ECO:0000313" key="1">
    <source>
        <dbReference type="EMBL" id="QIP17433.1"/>
    </source>
</evidence>
<dbReference type="AlphaFoldDB" id="A0A6G9AZ15"/>
<proteinExistence type="predicted"/>
<accession>A0A6G9AZ15</accession>
<evidence type="ECO:0000313" key="2">
    <source>
        <dbReference type="Proteomes" id="UP000501802"/>
    </source>
</evidence>
<keyword evidence="2" id="KW-1185">Reference proteome</keyword>
<dbReference type="RefSeq" id="WP_167218283.1">
    <property type="nucleotide sequence ID" value="NZ_CP050063.1"/>
</dbReference>
<reference evidence="1 2" key="1">
    <citation type="submission" date="2020-03" db="EMBL/GenBank/DDBJ databases">
        <authorList>
            <person name="Kim M.K."/>
        </authorList>
    </citation>
    <scope>NUCLEOTIDE SEQUENCE [LARGE SCALE GENOMIC DNA]</scope>
    <source>
        <strain evidence="1 2">BT328</strain>
    </source>
</reference>
<dbReference type="Proteomes" id="UP000501802">
    <property type="component" value="Chromosome"/>
</dbReference>
<dbReference type="KEGG" id="spib:G8759_34725"/>
<sequence>MNLPTICYVLTASLISSACQSTDKLTTNTADKPPPADTILIAEARLNEGTRFNPTDQAITRDDVKSFTDNEPEKPVYKADTLAATNKAYVILFSRLYSNETIGWLVTVNRSTQQQLDKLQVYYDNAEGMTQTETRWLPQQQRAIVKTETYDEDGKPKIATLIYQLTPDDKFQQTYPNTNK</sequence>
<dbReference type="EMBL" id="CP050063">
    <property type="protein sequence ID" value="QIP17433.1"/>
    <property type="molecule type" value="Genomic_DNA"/>
</dbReference>
<gene>
    <name evidence="1" type="ORF">G8759_34725</name>
</gene>
<organism evidence="1 2">
    <name type="scientific">Spirosoma aureum</name>
    <dbReference type="NCBI Taxonomy" id="2692134"/>
    <lineage>
        <taxon>Bacteria</taxon>
        <taxon>Pseudomonadati</taxon>
        <taxon>Bacteroidota</taxon>
        <taxon>Cytophagia</taxon>
        <taxon>Cytophagales</taxon>
        <taxon>Cytophagaceae</taxon>
        <taxon>Spirosoma</taxon>
    </lineage>
</organism>
<name>A0A6G9AZ15_9BACT</name>